<organism evidence="2 3">
    <name type="scientific">Geodermatophilus normandii</name>
    <dbReference type="NCBI Taxonomy" id="1137989"/>
    <lineage>
        <taxon>Bacteria</taxon>
        <taxon>Bacillati</taxon>
        <taxon>Actinomycetota</taxon>
        <taxon>Actinomycetes</taxon>
        <taxon>Geodermatophilales</taxon>
        <taxon>Geodermatophilaceae</taxon>
        <taxon>Geodermatophilus</taxon>
    </lineage>
</organism>
<dbReference type="InterPro" id="IPR009045">
    <property type="entry name" value="Zn_M74/Hedgehog-like"/>
</dbReference>
<protein>
    <submittedName>
        <fullName evidence="2">M15 family metallopeptidase</fullName>
    </submittedName>
</protein>
<proteinExistence type="predicted"/>
<dbReference type="SUPFAM" id="SSF55166">
    <property type="entry name" value="Hedgehog/DD-peptidase"/>
    <property type="match status" value="1"/>
</dbReference>
<dbReference type="Pfam" id="PF02557">
    <property type="entry name" value="VanY"/>
    <property type="match status" value="1"/>
</dbReference>
<dbReference type="PANTHER" id="PTHR34385:SF1">
    <property type="entry name" value="PEPTIDOGLYCAN L-ALANYL-D-GLUTAMATE ENDOPEPTIDASE CWLK"/>
    <property type="match status" value="1"/>
</dbReference>
<dbReference type="Proteomes" id="UP000471126">
    <property type="component" value="Unassembled WGS sequence"/>
</dbReference>
<reference evidence="2 3" key="1">
    <citation type="submission" date="2019-12" db="EMBL/GenBank/DDBJ databases">
        <title>WGS of CPCC 203550 I12A-02606.</title>
        <authorList>
            <person name="Jiang Z."/>
        </authorList>
    </citation>
    <scope>NUCLEOTIDE SEQUENCE [LARGE SCALE GENOMIC DNA]</scope>
    <source>
        <strain evidence="2 3">I12A-02606</strain>
    </source>
</reference>
<evidence type="ECO:0000313" key="2">
    <source>
        <dbReference type="EMBL" id="NEM08595.1"/>
    </source>
</evidence>
<evidence type="ECO:0000313" key="3">
    <source>
        <dbReference type="Proteomes" id="UP000471126"/>
    </source>
</evidence>
<dbReference type="CDD" id="cd14846">
    <property type="entry name" value="Peptidase_M15_like"/>
    <property type="match status" value="1"/>
</dbReference>
<dbReference type="GO" id="GO:0008233">
    <property type="term" value="F:peptidase activity"/>
    <property type="evidence" value="ECO:0007669"/>
    <property type="project" value="InterPro"/>
</dbReference>
<dbReference type="PANTHER" id="PTHR34385">
    <property type="entry name" value="D-ALANYL-D-ALANINE CARBOXYPEPTIDASE"/>
    <property type="match status" value="1"/>
</dbReference>
<evidence type="ECO:0000259" key="1">
    <source>
        <dbReference type="Pfam" id="PF02557"/>
    </source>
</evidence>
<feature type="domain" description="D-alanyl-D-alanine carboxypeptidase-like core" evidence="1">
    <location>
        <begin position="105"/>
        <end position="206"/>
    </location>
</feature>
<name>A0A6P0GMJ3_9ACTN</name>
<comment type="caution">
    <text evidence="2">The sequence shown here is derived from an EMBL/GenBank/DDBJ whole genome shotgun (WGS) entry which is preliminary data.</text>
</comment>
<dbReference type="EMBL" id="JAAGWE010000041">
    <property type="protein sequence ID" value="NEM08595.1"/>
    <property type="molecule type" value="Genomic_DNA"/>
</dbReference>
<gene>
    <name evidence="2" type="ORF">GCU54_21745</name>
</gene>
<dbReference type="GO" id="GO:0006508">
    <property type="term" value="P:proteolysis"/>
    <property type="evidence" value="ECO:0007669"/>
    <property type="project" value="InterPro"/>
</dbReference>
<dbReference type="InterPro" id="IPR052179">
    <property type="entry name" value="DD-CPase-like"/>
</dbReference>
<dbReference type="InterPro" id="IPR003709">
    <property type="entry name" value="VanY-like_core_dom"/>
</dbReference>
<sequence length="231" mass="23807">MSFSEQTGATARRSRSTAAVVLTLALTAIIGAVLGYPSVAAPTPSATSPVVTAQGDVQGRAGHVPEPPLPPVGTGRALPGGVTVDDGVVPDGVTVFDGGFPAVANLDPALLSALRRAAAAAAGDGVEFVVNSGWRSPAYQDQLLREAVSEYGSEEEAARWVATAETSLHVSGDAVDVGHSDATAWLSEHGAGYGLCQVYGNEPWHYELRPEAVDHGCPTPYADPTHDPRMQ</sequence>
<dbReference type="AlphaFoldDB" id="A0A6P0GMJ3"/>
<accession>A0A6P0GMJ3</accession>
<dbReference type="Gene3D" id="3.30.1380.10">
    <property type="match status" value="1"/>
</dbReference>